<evidence type="ECO:0000313" key="2">
    <source>
        <dbReference type="Proteomes" id="UP000299102"/>
    </source>
</evidence>
<evidence type="ECO:0000313" key="1">
    <source>
        <dbReference type="EMBL" id="GBP59582.1"/>
    </source>
</evidence>
<gene>
    <name evidence="1" type="ORF">EVAR_44797_1</name>
</gene>
<proteinExistence type="predicted"/>
<dbReference type="OrthoDB" id="6161073at2759"/>
<reference evidence="1 2" key="1">
    <citation type="journal article" date="2019" name="Commun. Biol.">
        <title>The bagworm genome reveals a unique fibroin gene that provides high tensile strength.</title>
        <authorList>
            <person name="Kono N."/>
            <person name="Nakamura H."/>
            <person name="Ohtoshi R."/>
            <person name="Tomita M."/>
            <person name="Numata K."/>
            <person name="Arakawa K."/>
        </authorList>
    </citation>
    <scope>NUCLEOTIDE SEQUENCE [LARGE SCALE GENOMIC DNA]</scope>
</reference>
<comment type="caution">
    <text evidence="1">The sequence shown here is derived from an EMBL/GenBank/DDBJ whole genome shotgun (WGS) entry which is preliminary data.</text>
</comment>
<protein>
    <submittedName>
        <fullName evidence="1">Uncharacterized protein</fullName>
    </submittedName>
</protein>
<dbReference type="Proteomes" id="UP000299102">
    <property type="component" value="Unassembled WGS sequence"/>
</dbReference>
<organism evidence="1 2">
    <name type="scientific">Eumeta variegata</name>
    <name type="common">Bagworm moth</name>
    <name type="synonym">Eumeta japonica</name>
    <dbReference type="NCBI Taxonomy" id="151549"/>
    <lineage>
        <taxon>Eukaryota</taxon>
        <taxon>Metazoa</taxon>
        <taxon>Ecdysozoa</taxon>
        <taxon>Arthropoda</taxon>
        <taxon>Hexapoda</taxon>
        <taxon>Insecta</taxon>
        <taxon>Pterygota</taxon>
        <taxon>Neoptera</taxon>
        <taxon>Endopterygota</taxon>
        <taxon>Lepidoptera</taxon>
        <taxon>Glossata</taxon>
        <taxon>Ditrysia</taxon>
        <taxon>Tineoidea</taxon>
        <taxon>Psychidae</taxon>
        <taxon>Oiketicinae</taxon>
        <taxon>Eumeta</taxon>
    </lineage>
</organism>
<accession>A0A4C1X9L4</accession>
<name>A0A4C1X9L4_EUMVA</name>
<dbReference type="EMBL" id="BGZK01000765">
    <property type="protein sequence ID" value="GBP59582.1"/>
    <property type="molecule type" value="Genomic_DNA"/>
</dbReference>
<sequence>MFLTPTFSLDSNSDSDLEYDSSLTLNSDLEYDRSLTLNSDLEYDRSLTLNSDLEYDRSHTLNSDLEYDRSLTIDSDLGPILDVDLALDVELGSTLNSVSRSNYPEECIRARILISKTHEMSSQSISVGNNLVPASDPIFGPIFNSNPRSVLNLVFPWTLCYQYQYTIPSLLKN</sequence>
<keyword evidence="2" id="KW-1185">Reference proteome</keyword>
<dbReference type="AlphaFoldDB" id="A0A4C1X9L4"/>